<organism evidence="1 2">
    <name type="scientific">Octadecabacter temperatus</name>
    <dbReference type="NCBI Taxonomy" id="1458307"/>
    <lineage>
        <taxon>Bacteria</taxon>
        <taxon>Pseudomonadati</taxon>
        <taxon>Pseudomonadota</taxon>
        <taxon>Alphaproteobacteria</taxon>
        <taxon>Rhodobacterales</taxon>
        <taxon>Roseobacteraceae</taxon>
        <taxon>Octadecabacter</taxon>
    </lineage>
</organism>
<dbReference type="RefSeq" id="WP_049833481.1">
    <property type="nucleotide sequence ID" value="NZ_CP012160.1"/>
</dbReference>
<dbReference type="OrthoDB" id="7659348at2"/>
<proteinExistence type="predicted"/>
<keyword evidence="2" id="KW-1185">Reference proteome</keyword>
<dbReference type="EMBL" id="CP012160">
    <property type="protein sequence ID" value="AKS45056.1"/>
    <property type="molecule type" value="Genomic_DNA"/>
</dbReference>
<reference evidence="1 2" key="1">
    <citation type="journal article" date="2015" name="Genome Announc.">
        <title>Closed Genome Sequence of Octadecabacter temperatus SB1, the First Mesophilic Species of the Genus Octadecabacter.</title>
        <authorList>
            <person name="Voget S."/>
            <person name="Billerbeck S."/>
            <person name="Simon M."/>
            <person name="Daniel R."/>
        </authorList>
    </citation>
    <scope>NUCLEOTIDE SEQUENCE [LARGE SCALE GENOMIC DNA]</scope>
    <source>
        <strain evidence="1 2">SB1</strain>
    </source>
</reference>
<evidence type="ECO:0000313" key="1">
    <source>
        <dbReference type="EMBL" id="AKS45056.1"/>
    </source>
</evidence>
<dbReference type="Proteomes" id="UP000067444">
    <property type="component" value="Chromosome"/>
</dbReference>
<protein>
    <submittedName>
        <fullName evidence="1">Uncharacterized protein</fullName>
    </submittedName>
</protein>
<dbReference type="STRING" id="1458307.OSB_04930"/>
<sequence>MGQKWIIDVIADLRDFAEYNGLPLLANQLEVTASVAKSEIETRVNGVGPVANLVNGQHVPPLKDIG</sequence>
<evidence type="ECO:0000313" key="2">
    <source>
        <dbReference type="Proteomes" id="UP000067444"/>
    </source>
</evidence>
<accession>A0A0K0Y2D1</accession>
<name>A0A0K0Y2D1_9RHOB</name>
<dbReference type="AlphaFoldDB" id="A0A0K0Y2D1"/>
<gene>
    <name evidence="1" type="ORF">OSB_04930</name>
</gene>
<dbReference type="KEGG" id="otm:OSB_04930"/>